<dbReference type="Proteomes" id="UP000245489">
    <property type="component" value="Unassembled WGS sequence"/>
</dbReference>
<feature type="modified residue" description="4-aspartylphosphate" evidence="3">
    <location>
        <position position="53"/>
    </location>
</feature>
<dbReference type="SUPFAM" id="SSF52172">
    <property type="entry name" value="CheY-like"/>
    <property type="match status" value="1"/>
</dbReference>
<organism evidence="5 6">
    <name type="scientific">Arcicella aurantiaca</name>
    <dbReference type="NCBI Taxonomy" id="591202"/>
    <lineage>
        <taxon>Bacteria</taxon>
        <taxon>Pseudomonadati</taxon>
        <taxon>Bacteroidota</taxon>
        <taxon>Cytophagia</taxon>
        <taxon>Cytophagales</taxon>
        <taxon>Flectobacillaceae</taxon>
        <taxon>Arcicella</taxon>
    </lineage>
</organism>
<sequence>MQYSILWADDEIDLLKPYIMFLTQKGYEVTPVNSGADALEEVEKKKFDVVFLDENMPGMTGLEVLPKIKQLKPNLPVIMITKSEEEYIMEEAIGSKIADYLIKPLNPNQILLSVKKILDKKRLEEEKTNLSYQQEFRQLAMQYQDRIDHAEWAEIYKKLLFWELEIDRTENKSMAEVMNMQKAEANANFSRFITENYEDWLNEPKANKPVLSHQLMRKKVFPLLKEDSPLFFVLIDNLRFDQWKILEGLIQDYFSVEEESVYYSILPTTTAYARNAIFSGLMPSEIEKQYPKHWVQDIGDSEDEEGFNQHEEFFFQEQIRKSRMPFAVKSSYHKIIHNNQGKNLVENFTKLSQNHLNVIVYNFVDMLSHARTDMAMIKELAPDESGYRSLTASWFNHSPLFDLLKKISDKKGRLIITTDHGMIRVQNPVKIVGDRSVNTNLRYKQGRNLNWDDDSHLLVCRKPERFFLPKVNVSTSYVFTMEDYFFAYPNNYNHYVSHYRNTFQHGGVSLEECIIPFVYLTAK</sequence>
<keyword evidence="6" id="KW-1185">Reference proteome</keyword>
<gene>
    <name evidence="5" type="ORF">LV89_02169</name>
</gene>
<dbReference type="PANTHER" id="PTHR44591">
    <property type="entry name" value="STRESS RESPONSE REGULATOR PROTEIN 1"/>
    <property type="match status" value="1"/>
</dbReference>
<evidence type="ECO:0000256" key="1">
    <source>
        <dbReference type="ARBA" id="ARBA00022553"/>
    </source>
</evidence>
<dbReference type="PROSITE" id="PS50110">
    <property type="entry name" value="RESPONSE_REGULATORY"/>
    <property type="match status" value="1"/>
</dbReference>
<dbReference type="InterPro" id="IPR011006">
    <property type="entry name" value="CheY-like_superfamily"/>
</dbReference>
<dbReference type="OrthoDB" id="9813025at2"/>
<dbReference type="CDD" id="cd00156">
    <property type="entry name" value="REC"/>
    <property type="match status" value="1"/>
</dbReference>
<evidence type="ECO:0000313" key="6">
    <source>
        <dbReference type="Proteomes" id="UP000245489"/>
    </source>
</evidence>
<dbReference type="RefSeq" id="WP_109742912.1">
    <property type="nucleotide sequence ID" value="NZ_QGGO01000010.1"/>
</dbReference>
<evidence type="ECO:0000313" key="5">
    <source>
        <dbReference type="EMBL" id="PWK26660.1"/>
    </source>
</evidence>
<keyword evidence="1 3" id="KW-0597">Phosphoprotein</keyword>
<dbReference type="InterPro" id="IPR050595">
    <property type="entry name" value="Bact_response_regulator"/>
</dbReference>
<dbReference type="Pfam" id="PF08665">
    <property type="entry name" value="PglZ"/>
    <property type="match status" value="1"/>
</dbReference>
<evidence type="ECO:0000256" key="3">
    <source>
        <dbReference type="PROSITE-ProRule" id="PRU00169"/>
    </source>
</evidence>
<dbReference type="GO" id="GO:0000160">
    <property type="term" value="P:phosphorelay signal transduction system"/>
    <property type="evidence" value="ECO:0007669"/>
    <property type="project" value="UniProtKB-KW"/>
</dbReference>
<dbReference type="Gene3D" id="3.40.720.10">
    <property type="entry name" value="Alkaline Phosphatase, subunit A"/>
    <property type="match status" value="1"/>
</dbReference>
<dbReference type="SMART" id="SM00448">
    <property type="entry name" value="REC"/>
    <property type="match status" value="1"/>
</dbReference>
<evidence type="ECO:0000259" key="4">
    <source>
        <dbReference type="PROSITE" id="PS50110"/>
    </source>
</evidence>
<dbReference type="PANTHER" id="PTHR44591:SF14">
    <property type="entry name" value="PROTEIN PILG"/>
    <property type="match status" value="1"/>
</dbReference>
<dbReference type="InterPro" id="IPR017850">
    <property type="entry name" value="Alkaline_phosphatase_core_sf"/>
</dbReference>
<feature type="domain" description="Response regulatory" evidence="4">
    <location>
        <begin position="4"/>
        <end position="118"/>
    </location>
</feature>
<protein>
    <submittedName>
        <fullName evidence="5">Response regulator receiver domain-containing protein</fullName>
    </submittedName>
</protein>
<dbReference type="Gene3D" id="3.40.50.2300">
    <property type="match status" value="1"/>
</dbReference>
<accession>A0A316E9B6</accession>
<dbReference type="InterPro" id="IPR001789">
    <property type="entry name" value="Sig_transdc_resp-reg_receiver"/>
</dbReference>
<dbReference type="EMBL" id="QGGO01000010">
    <property type="protein sequence ID" value="PWK26660.1"/>
    <property type="molecule type" value="Genomic_DNA"/>
</dbReference>
<proteinExistence type="predicted"/>
<reference evidence="5 6" key="1">
    <citation type="submission" date="2018-05" db="EMBL/GenBank/DDBJ databases">
        <title>Genomic Encyclopedia of Archaeal and Bacterial Type Strains, Phase II (KMG-II): from individual species to whole genera.</title>
        <authorList>
            <person name="Goeker M."/>
        </authorList>
    </citation>
    <scope>NUCLEOTIDE SEQUENCE [LARGE SCALE GENOMIC DNA]</scope>
    <source>
        <strain evidence="5 6">DSM 22214</strain>
    </source>
</reference>
<name>A0A316E9B6_9BACT</name>
<evidence type="ECO:0000256" key="2">
    <source>
        <dbReference type="ARBA" id="ARBA00023012"/>
    </source>
</evidence>
<keyword evidence="2" id="KW-0902">Two-component regulatory system</keyword>
<dbReference type="AlphaFoldDB" id="A0A316E9B6"/>
<dbReference type="SUPFAM" id="SSF53649">
    <property type="entry name" value="Alkaline phosphatase-like"/>
    <property type="match status" value="1"/>
</dbReference>
<comment type="caution">
    <text evidence="5">The sequence shown here is derived from an EMBL/GenBank/DDBJ whole genome shotgun (WGS) entry which is preliminary data.</text>
</comment>
<dbReference type="Pfam" id="PF00072">
    <property type="entry name" value="Response_reg"/>
    <property type="match status" value="1"/>
</dbReference>